<gene>
    <name evidence="2" type="ORF">H5V45_20750</name>
</gene>
<dbReference type="RefSeq" id="WP_185254982.1">
    <property type="nucleotide sequence ID" value="NZ_JACKXE010000002.1"/>
</dbReference>
<evidence type="ECO:0000313" key="2">
    <source>
        <dbReference type="EMBL" id="MBB6629759.1"/>
    </source>
</evidence>
<protein>
    <submittedName>
        <fullName evidence="2">Uncharacterized protein</fullName>
    </submittedName>
</protein>
<keyword evidence="1" id="KW-0812">Transmembrane</keyword>
<name>A0A7X0VCG4_9ACTN</name>
<organism evidence="2 3">
    <name type="scientific">Nocardioides luti</name>
    <dbReference type="NCBI Taxonomy" id="2761101"/>
    <lineage>
        <taxon>Bacteria</taxon>
        <taxon>Bacillati</taxon>
        <taxon>Actinomycetota</taxon>
        <taxon>Actinomycetes</taxon>
        <taxon>Propionibacteriales</taxon>
        <taxon>Nocardioidaceae</taxon>
        <taxon>Nocardioides</taxon>
    </lineage>
</organism>
<proteinExistence type="predicted"/>
<dbReference type="Proteomes" id="UP000523955">
    <property type="component" value="Unassembled WGS sequence"/>
</dbReference>
<sequence length="72" mass="8099">MACGLRRRELWVRDRRSRGVLALLWWHPTVGGIAVRQFAYMVGESPPPGVELELLEDLHPGVPQGSEPPCRP</sequence>
<evidence type="ECO:0000256" key="1">
    <source>
        <dbReference type="SAM" id="Phobius"/>
    </source>
</evidence>
<keyword evidence="1" id="KW-1133">Transmembrane helix</keyword>
<accession>A0A7X0VCG4</accession>
<comment type="caution">
    <text evidence="2">The sequence shown here is derived from an EMBL/GenBank/DDBJ whole genome shotgun (WGS) entry which is preliminary data.</text>
</comment>
<keyword evidence="1" id="KW-0472">Membrane</keyword>
<evidence type="ECO:0000313" key="3">
    <source>
        <dbReference type="Proteomes" id="UP000523955"/>
    </source>
</evidence>
<feature type="transmembrane region" description="Helical" evidence="1">
    <location>
        <begin position="20"/>
        <end position="39"/>
    </location>
</feature>
<dbReference type="AlphaFoldDB" id="A0A7X0VCG4"/>
<dbReference type="EMBL" id="JACKXE010000002">
    <property type="protein sequence ID" value="MBB6629759.1"/>
    <property type="molecule type" value="Genomic_DNA"/>
</dbReference>
<reference evidence="2 3" key="1">
    <citation type="submission" date="2020-08" db="EMBL/GenBank/DDBJ databases">
        <authorList>
            <person name="Seo M.-J."/>
        </authorList>
    </citation>
    <scope>NUCLEOTIDE SEQUENCE [LARGE SCALE GENOMIC DNA]</scope>
    <source>
        <strain evidence="2 3">KIGAM211</strain>
    </source>
</reference>
<keyword evidence="3" id="KW-1185">Reference proteome</keyword>